<evidence type="ECO:0000259" key="4">
    <source>
        <dbReference type="PROSITE" id="PS50042"/>
    </source>
</evidence>
<dbReference type="FunFam" id="1.10.10.10:FF:000028">
    <property type="entry name" value="Fumarate/nitrate reduction transcriptional regulator Fnr"/>
    <property type="match status" value="1"/>
</dbReference>
<dbReference type="Pfam" id="PF13545">
    <property type="entry name" value="HTH_Crp_2"/>
    <property type="match status" value="1"/>
</dbReference>
<dbReference type="InterPro" id="IPR036388">
    <property type="entry name" value="WH-like_DNA-bd_sf"/>
</dbReference>
<dbReference type="SUPFAM" id="SSF46785">
    <property type="entry name" value="Winged helix' DNA-binding domain"/>
    <property type="match status" value="1"/>
</dbReference>
<keyword evidence="3" id="KW-0804">Transcription</keyword>
<dbReference type="Gene3D" id="2.60.120.10">
    <property type="entry name" value="Jelly Rolls"/>
    <property type="match status" value="1"/>
</dbReference>
<dbReference type="InterPro" id="IPR036390">
    <property type="entry name" value="WH_DNA-bd_sf"/>
</dbReference>
<dbReference type="InterPro" id="IPR012318">
    <property type="entry name" value="HTH_CRP"/>
</dbReference>
<keyword evidence="1" id="KW-0805">Transcription regulation</keyword>
<dbReference type="PRINTS" id="PR00034">
    <property type="entry name" value="HTHCRP"/>
</dbReference>
<evidence type="ECO:0000259" key="5">
    <source>
        <dbReference type="PROSITE" id="PS51063"/>
    </source>
</evidence>
<evidence type="ECO:0000256" key="1">
    <source>
        <dbReference type="ARBA" id="ARBA00023015"/>
    </source>
</evidence>
<accession>A0A437MEP5</accession>
<feature type="domain" description="HTH crp-type" evidence="5">
    <location>
        <begin position="179"/>
        <end position="253"/>
    </location>
</feature>
<dbReference type="PANTHER" id="PTHR24567">
    <property type="entry name" value="CRP FAMILY TRANSCRIPTIONAL REGULATORY PROTEIN"/>
    <property type="match status" value="1"/>
</dbReference>
<dbReference type="InterPro" id="IPR014710">
    <property type="entry name" value="RmlC-like_jellyroll"/>
</dbReference>
<dbReference type="PROSITE" id="PS51063">
    <property type="entry name" value="HTH_CRP_2"/>
    <property type="match status" value="1"/>
</dbReference>
<evidence type="ECO:0000256" key="3">
    <source>
        <dbReference type="ARBA" id="ARBA00023163"/>
    </source>
</evidence>
<dbReference type="Pfam" id="PF00027">
    <property type="entry name" value="cNMP_binding"/>
    <property type="match status" value="1"/>
</dbReference>
<comment type="caution">
    <text evidence="6">The sequence shown here is derived from an EMBL/GenBank/DDBJ whole genome shotgun (WGS) entry which is preliminary data.</text>
</comment>
<reference evidence="6 7" key="1">
    <citation type="submission" date="2019-01" db="EMBL/GenBank/DDBJ databases">
        <authorList>
            <person name="Chen W.-M."/>
        </authorList>
    </citation>
    <scope>NUCLEOTIDE SEQUENCE [LARGE SCALE GENOMIC DNA]</scope>
    <source>
        <strain evidence="6 7">CCP-6</strain>
    </source>
</reference>
<dbReference type="OrthoDB" id="7584044at2"/>
<keyword evidence="2" id="KW-0238">DNA-binding</keyword>
<dbReference type="InterPro" id="IPR018490">
    <property type="entry name" value="cNMP-bd_dom_sf"/>
</dbReference>
<sequence>MPLQTIMRRHLREGLPMNPLESTRFGEACSPNSAPTPCATCGSRVAGICAALDMAGLEEISHETRRTAVHPRDVLYHEGDSAQSVVMLMRGVAKLTRQLPDGRQQVLGFRFAGDILGFTTRRSFASDAEMLTEGQVCRISRRDFEGMLARFPATQRRLIELCSQELAETQEQLVTVGRRQAEQRVAAFLITLAEAARRRGLRHDVLDMPMTRAEIGDLLGLALETVSRAFTQLKKRGFVKEPGGHKVELPDIPALAALAEGDLE</sequence>
<evidence type="ECO:0000313" key="7">
    <source>
        <dbReference type="Proteomes" id="UP000282957"/>
    </source>
</evidence>
<dbReference type="PROSITE" id="PS00042">
    <property type="entry name" value="HTH_CRP_1"/>
    <property type="match status" value="1"/>
</dbReference>
<dbReference type="InterPro" id="IPR050397">
    <property type="entry name" value="Env_Response_Regulators"/>
</dbReference>
<keyword evidence="7" id="KW-1185">Reference proteome</keyword>
<dbReference type="PROSITE" id="PS50042">
    <property type="entry name" value="CNMP_BINDING_3"/>
    <property type="match status" value="1"/>
</dbReference>
<dbReference type="Proteomes" id="UP000282957">
    <property type="component" value="Unassembled WGS sequence"/>
</dbReference>
<protein>
    <submittedName>
        <fullName evidence="6">Cyclic nucleotide-binding domain-containing protein</fullName>
    </submittedName>
</protein>
<evidence type="ECO:0000256" key="2">
    <source>
        <dbReference type="ARBA" id="ARBA00023125"/>
    </source>
</evidence>
<organism evidence="6 7">
    <name type="scientific">Rhodovarius crocodyli</name>
    <dbReference type="NCBI Taxonomy" id="1979269"/>
    <lineage>
        <taxon>Bacteria</taxon>
        <taxon>Pseudomonadati</taxon>
        <taxon>Pseudomonadota</taxon>
        <taxon>Alphaproteobacteria</taxon>
        <taxon>Acetobacterales</taxon>
        <taxon>Roseomonadaceae</taxon>
        <taxon>Rhodovarius</taxon>
    </lineage>
</organism>
<dbReference type="CDD" id="cd00038">
    <property type="entry name" value="CAP_ED"/>
    <property type="match status" value="1"/>
</dbReference>
<evidence type="ECO:0000313" key="6">
    <source>
        <dbReference type="EMBL" id="RVT96107.1"/>
    </source>
</evidence>
<dbReference type="GO" id="GO:0005829">
    <property type="term" value="C:cytosol"/>
    <property type="evidence" value="ECO:0007669"/>
    <property type="project" value="TreeGrafter"/>
</dbReference>
<dbReference type="SUPFAM" id="SSF51206">
    <property type="entry name" value="cAMP-binding domain-like"/>
    <property type="match status" value="1"/>
</dbReference>
<dbReference type="AlphaFoldDB" id="A0A437MEP5"/>
<dbReference type="EMBL" id="SACL01000004">
    <property type="protein sequence ID" value="RVT96107.1"/>
    <property type="molecule type" value="Genomic_DNA"/>
</dbReference>
<dbReference type="SMART" id="SM00100">
    <property type="entry name" value="cNMP"/>
    <property type="match status" value="1"/>
</dbReference>
<dbReference type="PANTHER" id="PTHR24567:SF75">
    <property type="entry name" value="FUMARATE AND NITRATE REDUCTION REGULATORY PROTEIN"/>
    <property type="match status" value="1"/>
</dbReference>
<dbReference type="GO" id="GO:0003677">
    <property type="term" value="F:DNA binding"/>
    <property type="evidence" value="ECO:0007669"/>
    <property type="project" value="UniProtKB-KW"/>
</dbReference>
<gene>
    <name evidence="6" type="ORF">EOD42_13375</name>
</gene>
<dbReference type="GO" id="GO:0003700">
    <property type="term" value="F:DNA-binding transcription factor activity"/>
    <property type="evidence" value="ECO:0007669"/>
    <property type="project" value="InterPro"/>
</dbReference>
<proteinExistence type="predicted"/>
<dbReference type="InterPro" id="IPR000595">
    <property type="entry name" value="cNMP-bd_dom"/>
</dbReference>
<dbReference type="CDD" id="cd00092">
    <property type="entry name" value="HTH_CRP"/>
    <property type="match status" value="1"/>
</dbReference>
<dbReference type="InterPro" id="IPR018335">
    <property type="entry name" value="Tscrpt_reg_HTH_Crp-type_CS"/>
</dbReference>
<name>A0A437MEP5_9PROT</name>
<feature type="domain" description="Cyclic nucleotide-binding" evidence="4">
    <location>
        <begin position="48"/>
        <end position="165"/>
    </location>
</feature>
<dbReference type="Gene3D" id="1.10.10.10">
    <property type="entry name" value="Winged helix-like DNA-binding domain superfamily/Winged helix DNA-binding domain"/>
    <property type="match status" value="1"/>
</dbReference>
<dbReference type="SMART" id="SM00419">
    <property type="entry name" value="HTH_CRP"/>
    <property type="match status" value="1"/>
</dbReference>